<keyword evidence="3 5" id="KW-1133">Transmembrane helix</keyword>
<protein>
    <submittedName>
        <fullName evidence="7">Late embryogenesis abundant protein, LEA_2 subgroup</fullName>
    </submittedName>
</protein>
<keyword evidence="8" id="KW-1185">Reference proteome</keyword>
<reference evidence="7 8" key="1">
    <citation type="submission" date="2023-12" db="EMBL/GenBank/DDBJ databases">
        <title>A high-quality genome assembly for Dillenia turbinata (Dilleniales).</title>
        <authorList>
            <person name="Chanderbali A."/>
        </authorList>
    </citation>
    <scope>NUCLEOTIDE SEQUENCE [LARGE SCALE GENOMIC DNA]</scope>
    <source>
        <strain evidence="7">LSX21</strain>
        <tissue evidence="7">Leaf</tissue>
    </source>
</reference>
<evidence type="ECO:0000256" key="5">
    <source>
        <dbReference type="SAM" id="Phobius"/>
    </source>
</evidence>
<evidence type="ECO:0000256" key="1">
    <source>
        <dbReference type="ARBA" id="ARBA00004167"/>
    </source>
</evidence>
<evidence type="ECO:0000313" key="7">
    <source>
        <dbReference type="EMBL" id="KAK6936267.1"/>
    </source>
</evidence>
<dbReference type="GO" id="GO:0009506">
    <property type="term" value="C:plasmodesma"/>
    <property type="evidence" value="ECO:0007669"/>
    <property type="project" value="TreeGrafter"/>
</dbReference>
<evidence type="ECO:0000256" key="3">
    <source>
        <dbReference type="ARBA" id="ARBA00022989"/>
    </source>
</evidence>
<dbReference type="GO" id="GO:0005886">
    <property type="term" value="C:plasma membrane"/>
    <property type="evidence" value="ECO:0007669"/>
    <property type="project" value="TreeGrafter"/>
</dbReference>
<proteinExistence type="predicted"/>
<keyword evidence="4 5" id="KW-0472">Membrane</keyword>
<comment type="caution">
    <text evidence="7">The sequence shown here is derived from an EMBL/GenBank/DDBJ whole genome shotgun (WGS) entry which is preliminary data.</text>
</comment>
<gene>
    <name evidence="7" type="ORF">RJ641_033297</name>
</gene>
<name>A0AAN8VZD3_9MAGN</name>
<comment type="subcellular location">
    <subcellularLocation>
        <location evidence="1">Membrane</location>
        <topology evidence="1">Single-pass membrane protein</topology>
    </subcellularLocation>
</comment>
<dbReference type="AlphaFoldDB" id="A0AAN8VZD3"/>
<feature type="transmembrane region" description="Helical" evidence="5">
    <location>
        <begin position="20"/>
        <end position="42"/>
    </location>
</feature>
<dbReference type="EMBL" id="JBAMMX010000007">
    <property type="protein sequence ID" value="KAK6936267.1"/>
    <property type="molecule type" value="Genomic_DNA"/>
</dbReference>
<dbReference type="Proteomes" id="UP001370490">
    <property type="component" value="Unassembled WGS sequence"/>
</dbReference>
<accession>A0AAN8VZD3</accession>
<dbReference type="InterPro" id="IPR004864">
    <property type="entry name" value="LEA_2"/>
</dbReference>
<dbReference type="InterPro" id="IPR044839">
    <property type="entry name" value="NDR1-like"/>
</dbReference>
<evidence type="ECO:0000313" key="8">
    <source>
        <dbReference type="Proteomes" id="UP001370490"/>
    </source>
</evidence>
<evidence type="ECO:0000259" key="6">
    <source>
        <dbReference type="Pfam" id="PF03168"/>
    </source>
</evidence>
<evidence type="ECO:0000256" key="4">
    <source>
        <dbReference type="ARBA" id="ARBA00023136"/>
    </source>
</evidence>
<feature type="domain" description="Late embryogenesis abundant protein LEA-2 subgroup" evidence="6">
    <location>
        <begin position="74"/>
        <end position="177"/>
    </location>
</feature>
<dbReference type="Pfam" id="PF03168">
    <property type="entry name" value="LEA_2"/>
    <property type="match status" value="1"/>
</dbReference>
<evidence type="ECO:0000256" key="2">
    <source>
        <dbReference type="ARBA" id="ARBA00022692"/>
    </source>
</evidence>
<dbReference type="PANTHER" id="PTHR31415:SF166">
    <property type="entry name" value="LATE EMBRYOGENESIS ABUNDANT (LEA) HYDROXYPROLINE-RICH GLYCOPROTEIN FAMILY"/>
    <property type="match status" value="1"/>
</dbReference>
<sequence>MTEKECGHDEDERRALHRRIFGAVLALVILILLIILLIYLILRPTKPQFILQDATVFAFNLTSPNLLTSNLQVTLSSRNPNDRIGIYYDSASVYATYRGQQFTLRTLLPSTYEGHKDVVVWSPFVYGNNVPVAPYLTAALTEDQMTGFVLIKIKVDGRIRWKVGTWISGHYHLHVTCPAFVNFGGATKNTGVVGIPVGPPAIKVQLAQGCTVDV</sequence>
<keyword evidence="2 5" id="KW-0812">Transmembrane</keyword>
<dbReference type="PANTHER" id="PTHR31415">
    <property type="entry name" value="OS05G0367900 PROTEIN"/>
    <property type="match status" value="1"/>
</dbReference>
<dbReference type="GO" id="GO:0098542">
    <property type="term" value="P:defense response to other organism"/>
    <property type="evidence" value="ECO:0007669"/>
    <property type="project" value="InterPro"/>
</dbReference>
<organism evidence="7 8">
    <name type="scientific">Dillenia turbinata</name>
    <dbReference type="NCBI Taxonomy" id="194707"/>
    <lineage>
        <taxon>Eukaryota</taxon>
        <taxon>Viridiplantae</taxon>
        <taxon>Streptophyta</taxon>
        <taxon>Embryophyta</taxon>
        <taxon>Tracheophyta</taxon>
        <taxon>Spermatophyta</taxon>
        <taxon>Magnoliopsida</taxon>
        <taxon>eudicotyledons</taxon>
        <taxon>Gunneridae</taxon>
        <taxon>Pentapetalae</taxon>
        <taxon>Dilleniales</taxon>
        <taxon>Dilleniaceae</taxon>
        <taxon>Dillenia</taxon>
    </lineage>
</organism>